<dbReference type="InterPro" id="IPR045865">
    <property type="entry name" value="ACT-like_dom_sf"/>
</dbReference>
<keyword evidence="10 14" id="KW-0067">ATP-binding</keyword>
<keyword evidence="8 14" id="KW-0547">Nucleotide-binding</keyword>
<evidence type="ECO:0000256" key="3">
    <source>
        <dbReference type="ARBA" id="ARBA00004986"/>
    </source>
</evidence>
<name>A0AAU8HX33_9FIRM</name>
<evidence type="ECO:0000256" key="11">
    <source>
        <dbReference type="ARBA" id="ARBA00022915"/>
    </source>
</evidence>
<feature type="domain" description="CASTOR ACT" evidence="18">
    <location>
        <begin position="332"/>
        <end position="395"/>
    </location>
</feature>
<reference evidence="19" key="1">
    <citation type="journal article" date="2018" name="Antonie Van Leeuwenhoek">
        <title>Proteinivorax hydrogeniformans sp. nov., an anaerobic, haloalkaliphilic bacterium fermenting proteinaceous compounds with high hydrogen production.</title>
        <authorList>
            <person name="Boltyanskaya Y."/>
            <person name="Detkova E."/>
            <person name="Pimenov N."/>
            <person name="Kevbrin V."/>
        </authorList>
    </citation>
    <scope>NUCLEOTIDE SEQUENCE</scope>
    <source>
        <strain evidence="19">Z-710</strain>
    </source>
</reference>
<dbReference type="InterPro" id="IPR005260">
    <property type="entry name" value="Asp_kin_monofn"/>
</dbReference>
<dbReference type="InterPro" id="IPR036393">
    <property type="entry name" value="AceGlu_kinase-like_sf"/>
</dbReference>
<dbReference type="NCBIfam" id="NF006068">
    <property type="entry name" value="PRK08210.1"/>
    <property type="match status" value="1"/>
</dbReference>
<keyword evidence="12" id="KW-0457">Lysine biosynthesis</keyword>
<comment type="function">
    <text evidence="1">Catalyzes the phosphorylation of the beta-carboxyl group of aspartic acid with ATP to yield 4-phospho-L-aspartate, which is involved in the branched biosynthetic pathway leading to the biosynthesis of amino acids threonine, isoleucine and methionine.</text>
</comment>
<dbReference type="RefSeq" id="WP_353894479.1">
    <property type="nucleotide sequence ID" value="NZ_CP159485.1"/>
</dbReference>
<feature type="binding site" evidence="14">
    <location>
        <position position="79"/>
    </location>
    <ligand>
        <name>substrate</name>
    </ligand>
</feature>
<dbReference type="PANTHER" id="PTHR21499:SF3">
    <property type="entry name" value="ASPARTOKINASE"/>
    <property type="match status" value="1"/>
</dbReference>
<dbReference type="Gene3D" id="3.40.1160.10">
    <property type="entry name" value="Acetylglutamate kinase-like"/>
    <property type="match status" value="1"/>
</dbReference>
<protein>
    <recommendedName>
        <fullName evidence="15">Aspartokinase</fullName>
        <ecNumber evidence="15">2.7.2.4</ecNumber>
    </recommendedName>
</protein>
<feature type="binding site" evidence="14">
    <location>
        <begin position="6"/>
        <end position="9"/>
    </location>
    <ligand>
        <name>ATP</name>
        <dbReference type="ChEBI" id="CHEBI:30616"/>
    </ligand>
</feature>
<keyword evidence="7 15" id="KW-0808">Transferase</keyword>
<dbReference type="GO" id="GO:0019877">
    <property type="term" value="P:diaminopimelate biosynthetic process"/>
    <property type="evidence" value="ECO:0007669"/>
    <property type="project" value="UniProtKB-KW"/>
</dbReference>
<evidence type="ECO:0000256" key="12">
    <source>
        <dbReference type="ARBA" id="ARBA00023154"/>
    </source>
</evidence>
<gene>
    <name evidence="19" type="primary">dapG</name>
    <name evidence="19" type="ORF">PRVXH_001284</name>
</gene>
<evidence type="ECO:0000259" key="17">
    <source>
        <dbReference type="Pfam" id="PF00696"/>
    </source>
</evidence>
<proteinExistence type="inferred from homology"/>
<dbReference type="SUPFAM" id="SSF55021">
    <property type="entry name" value="ACT-like"/>
    <property type="match status" value="2"/>
</dbReference>
<dbReference type="InterPro" id="IPR001048">
    <property type="entry name" value="Asp/Glu/Uridylate_kinase"/>
</dbReference>
<dbReference type="EC" id="2.7.2.4" evidence="15"/>
<dbReference type="PANTHER" id="PTHR21499">
    <property type="entry name" value="ASPARTATE KINASE"/>
    <property type="match status" value="1"/>
</dbReference>
<feature type="binding site" evidence="14">
    <location>
        <position position="53"/>
    </location>
    <ligand>
        <name>substrate</name>
    </ligand>
</feature>
<keyword evidence="9 15" id="KW-0418">Kinase</keyword>
<feature type="binding site" evidence="14">
    <location>
        <begin position="214"/>
        <end position="215"/>
    </location>
    <ligand>
        <name>ATP</name>
        <dbReference type="ChEBI" id="CHEBI:30616"/>
    </ligand>
</feature>
<dbReference type="SUPFAM" id="SSF53633">
    <property type="entry name" value="Carbamate kinase-like"/>
    <property type="match status" value="1"/>
</dbReference>
<evidence type="ECO:0000256" key="13">
    <source>
        <dbReference type="ARBA" id="ARBA00047872"/>
    </source>
</evidence>
<accession>A0AAU8HX33</accession>
<evidence type="ECO:0000256" key="1">
    <source>
        <dbReference type="ARBA" id="ARBA00003121"/>
    </source>
</evidence>
<evidence type="ECO:0000256" key="10">
    <source>
        <dbReference type="ARBA" id="ARBA00022840"/>
    </source>
</evidence>
<comment type="pathway">
    <text evidence="4 16">Amino-acid biosynthesis; L-threonine biosynthesis; L-threonine from L-aspartate: step 1/5.</text>
</comment>
<evidence type="ECO:0000256" key="8">
    <source>
        <dbReference type="ARBA" id="ARBA00022741"/>
    </source>
</evidence>
<evidence type="ECO:0000256" key="15">
    <source>
        <dbReference type="RuleBase" id="RU003448"/>
    </source>
</evidence>
<keyword evidence="11" id="KW-0220">Diaminopimelate biosynthesis</keyword>
<dbReference type="InterPro" id="IPR018042">
    <property type="entry name" value="Aspartate_kinase_CS"/>
</dbReference>
<organism evidence="19">
    <name type="scientific">Proteinivorax hydrogeniformans</name>
    <dbReference type="NCBI Taxonomy" id="1826727"/>
    <lineage>
        <taxon>Bacteria</taxon>
        <taxon>Bacillati</taxon>
        <taxon>Bacillota</taxon>
        <taxon>Clostridia</taxon>
        <taxon>Eubacteriales</taxon>
        <taxon>Proteinivoracaceae</taxon>
        <taxon>Proteinivorax</taxon>
    </lineage>
</organism>
<feature type="domain" description="Aspartate/glutamate/uridylate kinase" evidence="17">
    <location>
        <begin position="1"/>
        <end position="235"/>
    </location>
</feature>
<dbReference type="Pfam" id="PF13840">
    <property type="entry name" value="ACT_7"/>
    <property type="match status" value="1"/>
</dbReference>
<evidence type="ECO:0000259" key="18">
    <source>
        <dbReference type="Pfam" id="PF13840"/>
    </source>
</evidence>
<evidence type="ECO:0000313" key="19">
    <source>
        <dbReference type="EMBL" id="XCI29932.1"/>
    </source>
</evidence>
<dbReference type="NCBIfam" id="TIGR00657">
    <property type="entry name" value="asp_kinases"/>
    <property type="match status" value="1"/>
</dbReference>
<dbReference type="GO" id="GO:0005524">
    <property type="term" value="F:ATP binding"/>
    <property type="evidence" value="ECO:0007669"/>
    <property type="project" value="UniProtKB-KW"/>
</dbReference>
<reference evidence="19" key="2">
    <citation type="submission" date="2024-06" db="EMBL/GenBank/DDBJ databases">
        <authorList>
            <person name="Petrova K.O."/>
            <person name="Toshchakov S.V."/>
            <person name="Boltjanskaja Y.V."/>
            <person name="Kevbrin V.V."/>
        </authorList>
    </citation>
    <scope>NUCLEOTIDE SEQUENCE</scope>
    <source>
        <strain evidence="19">Z-710</strain>
    </source>
</reference>
<comment type="pathway">
    <text evidence="3 16">Amino-acid biosynthesis; L-methionine biosynthesis via de novo pathway; L-homoserine from L-aspartate: step 1/3.</text>
</comment>
<comment type="catalytic activity">
    <reaction evidence="13 15">
        <text>L-aspartate + ATP = 4-phospho-L-aspartate + ADP</text>
        <dbReference type="Rhea" id="RHEA:23776"/>
        <dbReference type="ChEBI" id="CHEBI:29991"/>
        <dbReference type="ChEBI" id="CHEBI:30616"/>
        <dbReference type="ChEBI" id="CHEBI:57535"/>
        <dbReference type="ChEBI" id="CHEBI:456216"/>
        <dbReference type="EC" id="2.7.2.4"/>
    </reaction>
</comment>
<sequence>MIKIQKYGGTSVAFADQRRKIAKRIVENINKEPQQKIVVVVSAMGRKGSPYATDTLLSLIQDYSNISNSKVDQLMSCGEAISAVMLAAEIESLGQECELLSGWNVGIITDDNFTDANILGVDTKNIEKAFERSPVVVVTGFQGLAKSNKITTLGRGGSDTTAVALGAALRAETVEIYTDVDGVMTADPKVVTNPRKIKEISYEEIFEMANAGAKVVHPRAVELAQSSSLPLHIKSSSDGEGTVIRDARSIGPIKERNLITGIAEIGNLVQVNVFFSKEDKELELKLFKQIAKAGISIDLINISPYTKTFTIKSQSKENLITLLESLDLRYSLEEDCTKITVVGVKMQGKPGVLSEVLEPLCADKIPILQTADSHINISILVKSFHARKSVSLLHSALIENNVAHPMQQKVDL</sequence>
<dbReference type="InterPro" id="IPR001341">
    <property type="entry name" value="Asp_kinase"/>
</dbReference>
<evidence type="ECO:0000256" key="14">
    <source>
        <dbReference type="PIRSR" id="PIRSR000726-1"/>
    </source>
</evidence>
<dbReference type="AlphaFoldDB" id="A0AAU8HX33"/>
<dbReference type="InterPro" id="IPR027795">
    <property type="entry name" value="CASTOR_ACT_dom"/>
</dbReference>
<dbReference type="GO" id="GO:0009090">
    <property type="term" value="P:homoserine biosynthetic process"/>
    <property type="evidence" value="ECO:0007669"/>
    <property type="project" value="TreeGrafter"/>
</dbReference>
<dbReference type="Pfam" id="PF00696">
    <property type="entry name" value="AA_kinase"/>
    <property type="match status" value="1"/>
</dbReference>
<dbReference type="GO" id="GO:0009089">
    <property type="term" value="P:lysine biosynthetic process via diaminopimelate"/>
    <property type="evidence" value="ECO:0007669"/>
    <property type="project" value="InterPro"/>
</dbReference>
<dbReference type="Gene3D" id="3.30.2130.10">
    <property type="entry name" value="VC0802-like"/>
    <property type="match status" value="1"/>
</dbReference>
<dbReference type="GO" id="GO:0004072">
    <property type="term" value="F:aspartate kinase activity"/>
    <property type="evidence" value="ECO:0007669"/>
    <property type="project" value="UniProtKB-EC"/>
</dbReference>
<evidence type="ECO:0000256" key="5">
    <source>
        <dbReference type="ARBA" id="ARBA00010122"/>
    </source>
</evidence>
<dbReference type="PROSITE" id="PS00324">
    <property type="entry name" value="ASPARTOKINASE"/>
    <property type="match status" value="1"/>
</dbReference>
<evidence type="ECO:0000256" key="9">
    <source>
        <dbReference type="ARBA" id="ARBA00022777"/>
    </source>
</evidence>
<comment type="pathway">
    <text evidence="2 16">Amino-acid biosynthesis; L-lysine biosynthesis via DAP pathway; (S)-tetrahydrodipicolinate from L-aspartate: step 1/4.</text>
</comment>
<evidence type="ECO:0000256" key="6">
    <source>
        <dbReference type="ARBA" id="ARBA00022605"/>
    </source>
</evidence>
<feature type="binding site" evidence="14">
    <location>
        <begin position="178"/>
        <end position="179"/>
    </location>
    <ligand>
        <name>ATP</name>
        <dbReference type="ChEBI" id="CHEBI:30616"/>
    </ligand>
</feature>
<evidence type="ECO:0000256" key="2">
    <source>
        <dbReference type="ARBA" id="ARBA00004766"/>
    </source>
</evidence>
<evidence type="ECO:0000256" key="4">
    <source>
        <dbReference type="ARBA" id="ARBA00005139"/>
    </source>
</evidence>
<evidence type="ECO:0000256" key="16">
    <source>
        <dbReference type="RuleBase" id="RU004249"/>
    </source>
</evidence>
<dbReference type="PIRSF" id="PIRSF000726">
    <property type="entry name" value="Asp_kin"/>
    <property type="match status" value="1"/>
</dbReference>
<dbReference type="GO" id="GO:0005829">
    <property type="term" value="C:cytosol"/>
    <property type="evidence" value="ECO:0007669"/>
    <property type="project" value="TreeGrafter"/>
</dbReference>
<comment type="similarity">
    <text evidence="5 15">Belongs to the aspartokinase family.</text>
</comment>
<evidence type="ECO:0000256" key="7">
    <source>
        <dbReference type="ARBA" id="ARBA00022679"/>
    </source>
</evidence>
<dbReference type="EMBL" id="CP159485">
    <property type="protein sequence ID" value="XCI29932.1"/>
    <property type="molecule type" value="Genomic_DNA"/>
</dbReference>
<keyword evidence="6 16" id="KW-0028">Amino-acid biosynthesis</keyword>